<organism evidence="7 8">
    <name type="scientific">Thyridium curvatum</name>
    <dbReference type="NCBI Taxonomy" id="1093900"/>
    <lineage>
        <taxon>Eukaryota</taxon>
        <taxon>Fungi</taxon>
        <taxon>Dikarya</taxon>
        <taxon>Ascomycota</taxon>
        <taxon>Pezizomycotina</taxon>
        <taxon>Sordariomycetes</taxon>
        <taxon>Sordariomycetidae</taxon>
        <taxon>Thyridiales</taxon>
        <taxon>Thyridiaceae</taxon>
        <taxon>Thyridium</taxon>
    </lineage>
</organism>
<dbReference type="GO" id="GO:0050660">
    <property type="term" value="F:flavin adenine dinucleotide binding"/>
    <property type="evidence" value="ECO:0007669"/>
    <property type="project" value="InterPro"/>
</dbReference>
<sequence>MDANTNILILGAGTIGLSTAYHLAKAGYKNVTVLEKSACIPADLSAGNDFNKIVRAEYEEPFYTELALKSIEAWQTPLFAPFFRKVGYLIGNSSTAPEKSRRTLEKSLSTIASQPAYKNKVSLFKSREDIRAIAPVFDGPMKWQGYFNQHAGYAKAGDALIAVYSACCTLGVKFYLGDAVESVTYDGDRCTGAKTASGRTHAADITVFALGANLATVLPQIGKQVVAKAWPVGHIQLTAKEAEPLQGIPVTYARDLGFFFEPDRRTNILKLCPAVAGYTNWKSDGLSIPVSTDDWIPPTDEARIRKLLRETLPALADRPLINKKICWCADTEDSNMIIDHVPGKKNLVVAGGDCGHCFKFLPIIGEWVKDMLEKGQQTEGRWRWKDGQQGGGDVSWRVGETKDLKEFRAKL</sequence>
<dbReference type="PANTHER" id="PTHR10961:SF26">
    <property type="entry name" value="L-SACCHAROPINE OXIDASE"/>
    <property type="match status" value="1"/>
</dbReference>
<protein>
    <recommendedName>
        <fullName evidence="6">FAD dependent oxidoreductase domain-containing protein</fullName>
    </recommendedName>
</protein>
<evidence type="ECO:0000313" key="7">
    <source>
        <dbReference type="EMBL" id="TPX13717.1"/>
    </source>
</evidence>
<evidence type="ECO:0000313" key="8">
    <source>
        <dbReference type="Proteomes" id="UP000319257"/>
    </source>
</evidence>
<keyword evidence="8" id="KW-1185">Reference proteome</keyword>
<evidence type="ECO:0000256" key="3">
    <source>
        <dbReference type="ARBA" id="ARBA00022630"/>
    </source>
</evidence>
<gene>
    <name evidence="7" type="ORF">E0L32_005920</name>
</gene>
<accession>A0A507B1Y1</accession>
<keyword evidence="3" id="KW-0285">Flavoprotein</keyword>
<evidence type="ECO:0000256" key="5">
    <source>
        <dbReference type="ARBA" id="ARBA00023002"/>
    </source>
</evidence>
<dbReference type="Proteomes" id="UP000319257">
    <property type="component" value="Unassembled WGS sequence"/>
</dbReference>
<dbReference type="Gene3D" id="3.30.9.10">
    <property type="entry name" value="D-Amino Acid Oxidase, subunit A, domain 2"/>
    <property type="match status" value="1"/>
</dbReference>
<dbReference type="InterPro" id="IPR045170">
    <property type="entry name" value="MTOX"/>
</dbReference>
<dbReference type="EMBL" id="SKBQ01000032">
    <property type="protein sequence ID" value="TPX13717.1"/>
    <property type="molecule type" value="Genomic_DNA"/>
</dbReference>
<dbReference type="InParanoid" id="A0A507B1Y1"/>
<proteinExistence type="inferred from homology"/>
<dbReference type="OrthoDB" id="2219495at2759"/>
<evidence type="ECO:0000259" key="6">
    <source>
        <dbReference type="Pfam" id="PF01266"/>
    </source>
</evidence>
<reference evidence="7 8" key="1">
    <citation type="submission" date="2019-06" db="EMBL/GenBank/DDBJ databases">
        <title>Draft genome sequence of the filamentous fungus Phialemoniopsis curvata isolated from diesel fuel.</title>
        <authorList>
            <person name="Varaljay V.A."/>
            <person name="Lyon W.J."/>
            <person name="Crouch A.L."/>
            <person name="Drake C.E."/>
            <person name="Hollomon J.M."/>
            <person name="Nadeau L.J."/>
            <person name="Nunn H.S."/>
            <person name="Stevenson B.S."/>
            <person name="Bojanowski C.L."/>
            <person name="Crookes-Goodson W.J."/>
        </authorList>
    </citation>
    <scope>NUCLEOTIDE SEQUENCE [LARGE SCALE GENOMIC DNA]</scope>
    <source>
        <strain evidence="7 8">D216</strain>
    </source>
</reference>
<name>A0A507B1Y1_9PEZI</name>
<dbReference type="PANTHER" id="PTHR10961">
    <property type="entry name" value="PEROXISOMAL SARCOSINE OXIDASE"/>
    <property type="match status" value="1"/>
</dbReference>
<dbReference type="AlphaFoldDB" id="A0A507B1Y1"/>
<dbReference type="RefSeq" id="XP_030995428.1">
    <property type="nucleotide sequence ID" value="XM_031140495.1"/>
</dbReference>
<feature type="domain" description="FAD dependent oxidoreductase" evidence="6">
    <location>
        <begin position="7"/>
        <end position="370"/>
    </location>
</feature>
<dbReference type="GO" id="GO:0008115">
    <property type="term" value="F:sarcosine oxidase activity"/>
    <property type="evidence" value="ECO:0007669"/>
    <property type="project" value="TreeGrafter"/>
</dbReference>
<comment type="caution">
    <text evidence="7">The sequence shown here is derived from an EMBL/GenBank/DDBJ whole genome shotgun (WGS) entry which is preliminary data.</text>
</comment>
<dbReference type="Pfam" id="PF01266">
    <property type="entry name" value="DAO"/>
    <property type="match status" value="1"/>
</dbReference>
<dbReference type="STRING" id="1093900.A0A507B1Y1"/>
<dbReference type="InterPro" id="IPR036188">
    <property type="entry name" value="FAD/NAD-bd_sf"/>
</dbReference>
<dbReference type="InterPro" id="IPR006076">
    <property type="entry name" value="FAD-dep_OxRdtase"/>
</dbReference>
<evidence type="ECO:0000256" key="4">
    <source>
        <dbReference type="ARBA" id="ARBA00022827"/>
    </source>
</evidence>
<keyword evidence="4" id="KW-0274">FAD</keyword>
<evidence type="ECO:0000256" key="1">
    <source>
        <dbReference type="ARBA" id="ARBA00001974"/>
    </source>
</evidence>
<evidence type="ECO:0000256" key="2">
    <source>
        <dbReference type="ARBA" id="ARBA00010989"/>
    </source>
</evidence>
<comment type="cofactor">
    <cofactor evidence="1">
        <name>FAD</name>
        <dbReference type="ChEBI" id="CHEBI:57692"/>
    </cofactor>
</comment>
<dbReference type="Gene3D" id="3.50.50.60">
    <property type="entry name" value="FAD/NAD(P)-binding domain"/>
    <property type="match status" value="1"/>
</dbReference>
<keyword evidence="5" id="KW-0560">Oxidoreductase</keyword>
<comment type="similarity">
    <text evidence="2">Belongs to the MSOX/MTOX family.</text>
</comment>
<dbReference type="SUPFAM" id="SSF51905">
    <property type="entry name" value="FAD/NAD(P)-binding domain"/>
    <property type="match status" value="1"/>
</dbReference>
<dbReference type="GeneID" id="41973367"/>
<dbReference type="GO" id="GO:0051698">
    <property type="term" value="F:saccharopine oxidase activity"/>
    <property type="evidence" value="ECO:0007669"/>
    <property type="project" value="TreeGrafter"/>
</dbReference>